<keyword evidence="3" id="KW-1185">Reference proteome</keyword>
<proteinExistence type="predicted"/>
<dbReference type="EMBL" id="JBHTAX010000003">
    <property type="protein sequence ID" value="MFC7192037.1"/>
    <property type="molecule type" value="Genomic_DNA"/>
</dbReference>
<evidence type="ECO:0008006" key="4">
    <source>
        <dbReference type="Google" id="ProtNLM"/>
    </source>
</evidence>
<reference evidence="1" key="3">
    <citation type="submission" date="2024-09" db="EMBL/GenBank/DDBJ databases">
        <authorList>
            <person name="Sun Q."/>
        </authorList>
    </citation>
    <scope>NUCLEOTIDE SEQUENCE</scope>
    <source>
        <strain evidence="1">NBRC 107106</strain>
    </source>
</reference>
<name>A0ABD5YSX7_9EURY</name>
<comment type="caution">
    <text evidence="1">The sequence shown here is derived from an EMBL/GenBank/DDBJ whole genome shotgun (WGS) entry which is preliminary data.</text>
</comment>
<sequence length="46" mass="5351">MVWECPECGQTIESPDTDDPYECRGPWTVDDPWPHGGWVEMELVEQ</sequence>
<organism evidence="1 3">
    <name type="scientific">Halocatena marina</name>
    <dbReference type="NCBI Taxonomy" id="2934937"/>
    <lineage>
        <taxon>Archaea</taxon>
        <taxon>Methanobacteriati</taxon>
        <taxon>Methanobacteriota</taxon>
        <taxon>Stenosarchaea group</taxon>
        <taxon>Halobacteria</taxon>
        <taxon>Halobacteriales</taxon>
        <taxon>Natronomonadaceae</taxon>
        <taxon>Halocatena</taxon>
    </lineage>
</organism>
<evidence type="ECO:0000313" key="1">
    <source>
        <dbReference type="EMBL" id="MFC7192022.1"/>
    </source>
</evidence>
<reference evidence="3" key="2">
    <citation type="journal article" date="2019" name="Int. J. Syst. Evol. Microbiol.">
        <title>The Global Catalogue of Microorganisms (GCM) 10K type strain sequencing project: providing services to taxonomists for standard genome sequencing and annotation.</title>
        <authorList>
            <consortium name="The Broad Institute Genomics Platform"/>
            <consortium name="The Broad Institute Genome Sequencing Center for Infectious Disease"/>
            <person name="Wu L."/>
            <person name="Ma J."/>
        </authorList>
    </citation>
    <scope>NUCLEOTIDE SEQUENCE [LARGE SCALE GENOMIC DNA]</scope>
    <source>
        <strain evidence="3">RDMS1</strain>
    </source>
</reference>
<dbReference type="AlphaFoldDB" id="A0ABD5YSX7"/>
<accession>A0ABD5YSX7</accession>
<dbReference type="RefSeq" id="WP_390206610.1">
    <property type="nucleotide sequence ID" value="NZ_JBHTAX010000003.1"/>
</dbReference>
<gene>
    <name evidence="1" type="ORF">ACFQL7_20945</name>
    <name evidence="2" type="ORF">ACFQL7_21020</name>
</gene>
<dbReference type="EMBL" id="JBHTAX010000003">
    <property type="protein sequence ID" value="MFC7192022.1"/>
    <property type="molecule type" value="Genomic_DNA"/>
</dbReference>
<protein>
    <recommendedName>
        <fullName evidence="4">Rubredoxin</fullName>
    </recommendedName>
</protein>
<reference evidence="1" key="1">
    <citation type="journal article" date="2014" name="Int. J. Syst. Evol. Microbiol.">
        <title>Complete genome sequence of Corynebacterium casei LMG S-19264T (=DSM 44701T), isolated from a smear-ripened cheese.</title>
        <authorList>
            <consortium name="US DOE Joint Genome Institute (JGI-PGF)"/>
            <person name="Walter F."/>
            <person name="Albersmeier A."/>
            <person name="Kalinowski J."/>
            <person name="Ruckert C."/>
        </authorList>
    </citation>
    <scope>NUCLEOTIDE SEQUENCE [LARGE SCALE GENOMIC DNA]</scope>
    <source>
        <strain evidence="1">NBRC 107106</strain>
    </source>
</reference>
<dbReference type="Proteomes" id="UP001596417">
    <property type="component" value="Unassembled WGS sequence"/>
</dbReference>
<evidence type="ECO:0000313" key="2">
    <source>
        <dbReference type="EMBL" id="MFC7192037.1"/>
    </source>
</evidence>
<evidence type="ECO:0000313" key="3">
    <source>
        <dbReference type="Proteomes" id="UP001596417"/>
    </source>
</evidence>